<evidence type="ECO:0000313" key="15">
    <source>
        <dbReference type="Proteomes" id="UP000308199"/>
    </source>
</evidence>
<dbReference type="EC" id="2.4.1.-" evidence="12"/>
<comment type="function">
    <text evidence="10">Mannosyltransferase that operates in the biosynthetic pathway of dolichol-linked oligosaccharides, the glycan precursors employed in protein asparagine (N)-glycosylation. The assembly of dolichol-linked oligosaccharides begins on the cytosolic side of the endoplasmic reticulum membrane and finishes in its lumen. The sequential addition of sugars to dolichol pyrophosphate produces dolichol-linked oligosaccharides containing fourteen sugars, including two GlcNAcs, nine mannoses and three glucoses. Once assembled, the oligosaccharide is transferred from the lipid to nascent proteins by oligosaccharyltransferases. In the lumen of the endoplasmic reticulum, adds the eighth mannose residue in an alpha-1,6 linkage onto Man(7)GlcNAc(2)-PP-dolichol to produce Man(8)GlcNAc(2)-PP-dolichol.</text>
</comment>
<comment type="subcellular location">
    <subcellularLocation>
        <location evidence="1 12">Endoplasmic reticulum membrane</location>
        <topology evidence="1 12">Multi-pass membrane protein</topology>
    </subcellularLocation>
</comment>
<comment type="similarity">
    <text evidence="3 12">Belongs to the glycosyltransferase 22 family.</text>
</comment>
<feature type="transmembrane region" description="Helical" evidence="12">
    <location>
        <begin position="9"/>
        <end position="27"/>
    </location>
</feature>
<organism evidence="14 15">
    <name type="scientific">Phellinidium pouzarii</name>
    <dbReference type="NCBI Taxonomy" id="167371"/>
    <lineage>
        <taxon>Eukaryota</taxon>
        <taxon>Fungi</taxon>
        <taxon>Dikarya</taxon>
        <taxon>Basidiomycota</taxon>
        <taxon>Agaricomycotina</taxon>
        <taxon>Agaricomycetes</taxon>
        <taxon>Hymenochaetales</taxon>
        <taxon>Hymenochaetaceae</taxon>
        <taxon>Phellinidium</taxon>
    </lineage>
</organism>
<dbReference type="EMBL" id="SGPK01000305">
    <property type="protein sequence ID" value="THH04867.1"/>
    <property type="molecule type" value="Genomic_DNA"/>
</dbReference>
<gene>
    <name evidence="14" type="ORF">EW145_g5206</name>
</gene>
<dbReference type="AlphaFoldDB" id="A0A4S4L1A3"/>
<dbReference type="GO" id="GO:0006487">
    <property type="term" value="P:protein N-linked glycosylation"/>
    <property type="evidence" value="ECO:0007669"/>
    <property type="project" value="TreeGrafter"/>
</dbReference>
<dbReference type="PANTHER" id="PTHR22760:SF1">
    <property type="entry name" value="DOL-P-MAN:MAN(7)GLCNAC(2)-PP-DOL ALPHA-1,6-MANNOSYLTRANSFERASE"/>
    <property type="match status" value="1"/>
</dbReference>
<evidence type="ECO:0000256" key="11">
    <source>
        <dbReference type="ARBA" id="ARBA00048899"/>
    </source>
</evidence>
<evidence type="ECO:0000256" key="6">
    <source>
        <dbReference type="ARBA" id="ARBA00022692"/>
    </source>
</evidence>
<evidence type="ECO:0000256" key="13">
    <source>
        <dbReference type="SAM" id="MobiDB-lite"/>
    </source>
</evidence>
<evidence type="ECO:0000256" key="1">
    <source>
        <dbReference type="ARBA" id="ARBA00004477"/>
    </source>
</evidence>
<comment type="caution">
    <text evidence="14">The sequence shown here is derived from an EMBL/GenBank/DDBJ whole genome shotgun (WGS) entry which is preliminary data.</text>
</comment>
<evidence type="ECO:0000256" key="7">
    <source>
        <dbReference type="ARBA" id="ARBA00022824"/>
    </source>
</evidence>
<dbReference type="PANTHER" id="PTHR22760">
    <property type="entry name" value="GLYCOSYLTRANSFERASE"/>
    <property type="match status" value="1"/>
</dbReference>
<sequence>MFPGAVPRSFLGSLILAWTSLPIIHLMRYFDAVSSKADMLISVRLTLATLNAVGLCVLRRTVSKRFGFRTGAFFTALSCSQFHLPFWMGRTLPNTFALFPVNIAYSYLLGRMPNSTRPSQDFIIKAVALLTFTAVIFRAEILLLLGPLVLQALLTRWISFTVVANTGILVASFSILLTVFVDSYFWSKWPLWPELHSLYFNVYQGKSADWGVSPFHTYVTSLLPKLLLSNTPLAALGLLIDGRIRSLLVSPISFIALISCLEHKEWRFIVYTVPIFTVAAARGASWMSVEDFTYYYSSPIECCIAANLLVTFVMTQVSMTNYPGGEALSYFNELFEGTPSVHVHIDNLAAQTGASLFLQVHAPPYPSFLPVPSRSDWVYNKTEHVKAADVTAARHFTHAITEHADEFPRSKWSNVGCVKGFDGIDNAEWARAGRQKQWLGSGNPTSHVDAGYNPYAEALPPLPPPANLTTRKKKKKSAQSLKRTANGMASKCLGANPSAVQPFRTSATGCAEHTSCSRRPSTTSEALQVFTSGRVAWSTIKEA</sequence>
<keyword evidence="6 12" id="KW-0812">Transmembrane</keyword>
<evidence type="ECO:0000256" key="2">
    <source>
        <dbReference type="ARBA" id="ARBA00004922"/>
    </source>
</evidence>
<feature type="transmembrane region" description="Helical" evidence="12">
    <location>
        <begin position="122"/>
        <end position="145"/>
    </location>
</feature>
<accession>A0A4S4L1A3</accession>
<dbReference type="OrthoDB" id="19039at2759"/>
<feature type="region of interest" description="Disordered" evidence="13">
    <location>
        <begin position="462"/>
        <end position="485"/>
    </location>
</feature>
<dbReference type="InterPro" id="IPR005599">
    <property type="entry name" value="GPI_mannosylTrfase"/>
</dbReference>
<dbReference type="UniPathway" id="UPA00378"/>
<keyword evidence="9 12" id="KW-0472">Membrane</keyword>
<feature type="transmembrane region" description="Helical" evidence="12">
    <location>
        <begin position="294"/>
        <end position="314"/>
    </location>
</feature>
<feature type="transmembrane region" description="Helical" evidence="12">
    <location>
        <begin position="157"/>
        <end position="181"/>
    </location>
</feature>
<dbReference type="GO" id="GO:0005789">
    <property type="term" value="C:endoplasmic reticulum membrane"/>
    <property type="evidence" value="ECO:0007669"/>
    <property type="project" value="UniProtKB-SubCell"/>
</dbReference>
<reference evidence="14 15" key="1">
    <citation type="submission" date="2019-02" db="EMBL/GenBank/DDBJ databases">
        <title>Genome sequencing of the rare red list fungi Phellinidium pouzarii.</title>
        <authorList>
            <person name="Buettner E."/>
            <person name="Kellner H."/>
        </authorList>
    </citation>
    <scope>NUCLEOTIDE SEQUENCE [LARGE SCALE GENOMIC DNA]</scope>
    <source>
        <strain evidence="14 15">DSM 108285</strain>
    </source>
</reference>
<protein>
    <recommendedName>
        <fullName evidence="12">Mannosyltransferase</fullName>
        <ecNumber evidence="12">2.4.1.-</ecNumber>
    </recommendedName>
</protein>
<keyword evidence="15" id="KW-1185">Reference proteome</keyword>
<evidence type="ECO:0000256" key="12">
    <source>
        <dbReference type="RuleBase" id="RU363075"/>
    </source>
</evidence>
<comment type="pathway">
    <text evidence="2">Protein modification; protein glycosylation.</text>
</comment>
<evidence type="ECO:0000256" key="3">
    <source>
        <dbReference type="ARBA" id="ARBA00007063"/>
    </source>
</evidence>
<feature type="transmembrane region" description="Helical" evidence="12">
    <location>
        <begin position="94"/>
        <end position="110"/>
    </location>
</feature>
<proteinExistence type="inferred from homology"/>
<evidence type="ECO:0000256" key="10">
    <source>
        <dbReference type="ARBA" id="ARBA00044721"/>
    </source>
</evidence>
<dbReference type="Pfam" id="PF03901">
    <property type="entry name" value="Glyco_transf_22"/>
    <property type="match status" value="1"/>
</dbReference>
<dbReference type="Proteomes" id="UP000308199">
    <property type="component" value="Unassembled WGS sequence"/>
</dbReference>
<keyword evidence="8 12" id="KW-1133">Transmembrane helix</keyword>
<name>A0A4S4L1A3_9AGAM</name>
<evidence type="ECO:0000256" key="4">
    <source>
        <dbReference type="ARBA" id="ARBA00022676"/>
    </source>
</evidence>
<evidence type="ECO:0000256" key="5">
    <source>
        <dbReference type="ARBA" id="ARBA00022679"/>
    </source>
</evidence>
<keyword evidence="4 12" id="KW-0328">Glycosyltransferase</keyword>
<comment type="catalytic activity">
    <reaction evidence="11">
        <text>an alpha-D-Man-(1-&gt;2)-alpha-D-Man-(1-&gt;2)-alpha-D-Man-(1-&gt;3)-[alpha-D-Man-(1-&gt;2)-alpha-D-Man-(1-&gt;3)-alpha-D-Man-(1-&gt;6)]-beta-D-Man-(1-&gt;4)-beta-D-GlcNAc-(1-&gt;4)-alpha-D-GlcNAc-diphospho-di-trans,poly-cis-dolichol + a di-trans,poly-cis-dolichyl beta-D-mannosyl phosphate = an alpha-D-Man-(1-&gt;2)-alpha-D-Man-(1-&gt;2)-alpha-D-Man-(1-&gt;3)-[alpha-D-Man-(1-&gt;2)-alpha-D-Man-(1-&gt;3)-[alpha-D-Man-(1-&gt;6)]-alpha-D-Man-(1-&gt;6)]-beta-D-Man-(1-&gt;4)-beta-D-GlcNAc-(1-&gt;4)-alpha-D-GlcNAc-diphospho-di-trans,poly-cis-dolichol + a di-trans,poly-cis-dolichyl phosphate + H(+)</text>
        <dbReference type="Rhea" id="RHEA:29535"/>
        <dbReference type="Rhea" id="RHEA-COMP:19498"/>
        <dbReference type="Rhea" id="RHEA-COMP:19501"/>
        <dbReference type="Rhea" id="RHEA-COMP:19518"/>
        <dbReference type="Rhea" id="RHEA-COMP:19519"/>
        <dbReference type="ChEBI" id="CHEBI:15378"/>
        <dbReference type="ChEBI" id="CHEBI:57683"/>
        <dbReference type="ChEBI" id="CHEBI:58211"/>
        <dbReference type="ChEBI" id="CHEBI:132517"/>
        <dbReference type="ChEBI" id="CHEBI:132519"/>
        <dbReference type="EC" id="2.4.1.260"/>
    </reaction>
    <physiologicalReaction direction="left-to-right" evidence="11">
        <dbReference type="Rhea" id="RHEA:29536"/>
    </physiologicalReaction>
</comment>
<feature type="transmembrane region" description="Helical" evidence="12">
    <location>
        <begin position="39"/>
        <end position="58"/>
    </location>
</feature>
<evidence type="ECO:0000313" key="14">
    <source>
        <dbReference type="EMBL" id="THH04867.1"/>
    </source>
</evidence>
<keyword evidence="7 12" id="KW-0256">Endoplasmic reticulum</keyword>
<evidence type="ECO:0000256" key="9">
    <source>
        <dbReference type="ARBA" id="ARBA00023136"/>
    </source>
</evidence>
<keyword evidence="5" id="KW-0808">Transferase</keyword>
<dbReference type="GO" id="GO:0052917">
    <property type="term" value="F:dol-P-Man:Man(7)GlcNAc(2)-PP-Dol alpha-1,6-mannosyltransferase activity"/>
    <property type="evidence" value="ECO:0007669"/>
    <property type="project" value="UniProtKB-EC"/>
</dbReference>
<evidence type="ECO:0000256" key="8">
    <source>
        <dbReference type="ARBA" id="ARBA00022989"/>
    </source>
</evidence>